<dbReference type="EMBL" id="JAABOO010000001">
    <property type="protein sequence ID" value="NER13167.1"/>
    <property type="molecule type" value="Genomic_DNA"/>
</dbReference>
<evidence type="ECO:0000313" key="2">
    <source>
        <dbReference type="EMBL" id="NER13167.1"/>
    </source>
</evidence>
<gene>
    <name evidence="2" type="ORF">GWK08_06935</name>
</gene>
<feature type="signal peptide" evidence="1">
    <location>
        <begin position="1"/>
        <end position="19"/>
    </location>
</feature>
<accession>A0A6P0UJL2</accession>
<name>A0A6P0UJL2_9FLAO</name>
<proteinExistence type="predicted"/>
<reference evidence="2 3" key="1">
    <citation type="submission" date="2020-01" db="EMBL/GenBank/DDBJ databases">
        <title>Leptobacterium flavescens.</title>
        <authorList>
            <person name="Wang G."/>
        </authorList>
    </citation>
    <scope>NUCLEOTIDE SEQUENCE [LARGE SCALE GENOMIC DNA]</scope>
    <source>
        <strain evidence="2 3">KCTC 22160</strain>
    </source>
</reference>
<keyword evidence="1" id="KW-0732">Signal</keyword>
<sequence>MKTYTLRFLLFLAVLPVGAQENDQFPDLWFSNEVSQEQPYGKLDLKATPQLADYNKLIGSCQCKSVRLQPDGKWSDSIALKWRWKYIMNGNAVQDEGWYGDRDNPSYFTSVRVYDKKNERWYVTYFSPELNFKPDTWIGRKENGNIVLEGTIKTTGGELTSLLTFSDISDSGFNWEARIINPDLPGGGYSFWKIFCKKLF</sequence>
<keyword evidence="3" id="KW-1185">Reference proteome</keyword>
<dbReference type="RefSeq" id="WP_163606165.1">
    <property type="nucleotide sequence ID" value="NZ_JAABOO010000001.1"/>
</dbReference>
<feature type="chain" id="PRO_5026781469" evidence="1">
    <location>
        <begin position="20"/>
        <end position="200"/>
    </location>
</feature>
<dbReference type="AlphaFoldDB" id="A0A6P0UJL2"/>
<evidence type="ECO:0000256" key="1">
    <source>
        <dbReference type="SAM" id="SignalP"/>
    </source>
</evidence>
<evidence type="ECO:0000313" key="3">
    <source>
        <dbReference type="Proteomes" id="UP000468581"/>
    </source>
</evidence>
<organism evidence="2 3">
    <name type="scientific">Leptobacterium flavescens</name>
    <dbReference type="NCBI Taxonomy" id="472055"/>
    <lineage>
        <taxon>Bacteria</taxon>
        <taxon>Pseudomonadati</taxon>
        <taxon>Bacteroidota</taxon>
        <taxon>Flavobacteriia</taxon>
        <taxon>Flavobacteriales</taxon>
        <taxon>Flavobacteriaceae</taxon>
        <taxon>Leptobacterium</taxon>
    </lineage>
</organism>
<comment type="caution">
    <text evidence="2">The sequence shown here is derived from an EMBL/GenBank/DDBJ whole genome shotgun (WGS) entry which is preliminary data.</text>
</comment>
<protein>
    <submittedName>
        <fullName evidence="2">Uncharacterized protein</fullName>
    </submittedName>
</protein>
<dbReference type="Proteomes" id="UP000468581">
    <property type="component" value="Unassembled WGS sequence"/>
</dbReference>